<feature type="transmembrane region" description="Helical" evidence="2">
    <location>
        <begin position="373"/>
        <end position="391"/>
    </location>
</feature>
<evidence type="ECO:0000313" key="3">
    <source>
        <dbReference type="EMBL" id="CAB4894967.1"/>
    </source>
</evidence>
<name>A0A6J7FHU6_9ZZZZ</name>
<gene>
    <name evidence="3" type="ORF">UFOPK3564_00245</name>
</gene>
<evidence type="ECO:0000256" key="1">
    <source>
        <dbReference type="SAM" id="MobiDB-lite"/>
    </source>
</evidence>
<dbReference type="AlphaFoldDB" id="A0A6J7FHU6"/>
<accession>A0A6J7FHU6</accession>
<keyword evidence="2" id="KW-1133">Transmembrane helix</keyword>
<feature type="transmembrane region" description="Helical" evidence="2">
    <location>
        <begin position="346"/>
        <end position="367"/>
    </location>
</feature>
<keyword evidence="2" id="KW-0812">Transmembrane</keyword>
<organism evidence="3">
    <name type="scientific">freshwater metagenome</name>
    <dbReference type="NCBI Taxonomy" id="449393"/>
    <lineage>
        <taxon>unclassified sequences</taxon>
        <taxon>metagenomes</taxon>
        <taxon>ecological metagenomes</taxon>
    </lineage>
</organism>
<feature type="transmembrane region" description="Helical" evidence="2">
    <location>
        <begin position="55"/>
        <end position="76"/>
    </location>
</feature>
<proteinExistence type="predicted"/>
<feature type="region of interest" description="Disordered" evidence="1">
    <location>
        <begin position="563"/>
        <end position="587"/>
    </location>
</feature>
<evidence type="ECO:0000256" key="2">
    <source>
        <dbReference type="SAM" id="Phobius"/>
    </source>
</evidence>
<dbReference type="EMBL" id="CAFBMK010000007">
    <property type="protein sequence ID" value="CAB4894967.1"/>
    <property type="molecule type" value="Genomic_DNA"/>
</dbReference>
<feature type="transmembrane region" description="Helical" evidence="2">
    <location>
        <begin position="82"/>
        <end position="104"/>
    </location>
</feature>
<keyword evidence="2" id="KW-0472">Membrane</keyword>
<sequence length="621" mass="63625">MGETIVARLKVIGARRFRKDMDESGDSVDRLGKSADGTRRPFADMQRGSLNVGRGLKALAVVCAITAGAQGIGLLVQATGAGIIALGALGIAALGAGAVLAGFAMGATKRFEQMADVGGSTANELKNRFGEFKTLLSDELGPAFDPVFQGLAKALGPIGTLVREIAPAFKSLGSVIGTSISQAATGLAGMGPEINGLIAAVADLVPVLLPALLQLFRIFLLIATAAMPYLIDGLQWLTTQLEGVSRATIDGGIAWAFQTLADVFGTLAGVVRALAPVFAALMGGLDQIADGALPGVTSGMKDIAKAFEAIVASGGLQTFGEVVGTVFAFAAKIISAVVTELQRVGALGPAITAITIGLTALGVAMFALSLNPLTLIVVAVIAVGTALIYAYKRFEGFRNAVDGAWRILKSVGSWIAENWKLVIGLLTGPIGGAIILIVSNFGKIKSTVTSVVGWVRDKFMSMVGFLGSLPGKVGSAVSGLWDGIKNGFRNALNWIIGKWNGLEFTVPKVDLGPLGAIGGGTIGVPDIPLLAEGGTVRGMGSFVTGEAGPELNTVRADGSVRVQPLSPNQRAPAASSGRGPAPTPLGERLLQPVTVKVEISKRQLAEAMAEIAIDTQNGVTV</sequence>
<protein>
    <submittedName>
        <fullName evidence="3">Unannotated protein</fullName>
    </submittedName>
</protein>
<feature type="transmembrane region" description="Helical" evidence="2">
    <location>
        <begin position="459"/>
        <end position="481"/>
    </location>
</feature>
<feature type="compositionally biased region" description="Low complexity" evidence="1">
    <location>
        <begin position="570"/>
        <end position="580"/>
    </location>
</feature>
<reference evidence="3" key="1">
    <citation type="submission" date="2020-05" db="EMBL/GenBank/DDBJ databases">
        <authorList>
            <person name="Chiriac C."/>
            <person name="Salcher M."/>
            <person name="Ghai R."/>
            <person name="Kavagutti S V."/>
        </authorList>
    </citation>
    <scope>NUCLEOTIDE SEQUENCE</scope>
</reference>
<feature type="transmembrane region" description="Helical" evidence="2">
    <location>
        <begin position="419"/>
        <end position="439"/>
    </location>
</feature>